<protein>
    <submittedName>
        <fullName evidence="2">Uncharacterized protein</fullName>
    </submittedName>
</protein>
<accession>A0A382Y7T0</accession>
<evidence type="ECO:0000313" key="2">
    <source>
        <dbReference type="EMBL" id="SVD79387.1"/>
    </source>
</evidence>
<name>A0A382Y7T0_9ZZZZ</name>
<gene>
    <name evidence="2" type="ORF">METZ01_LOCUS432241</name>
</gene>
<feature type="region of interest" description="Disordered" evidence="1">
    <location>
        <begin position="102"/>
        <end position="131"/>
    </location>
</feature>
<evidence type="ECO:0000256" key="1">
    <source>
        <dbReference type="SAM" id="MobiDB-lite"/>
    </source>
</evidence>
<dbReference type="AlphaFoldDB" id="A0A382Y7T0"/>
<organism evidence="2">
    <name type="scientific">marine metagenome</name>
    <dbReference type="NCBI Taxonomy" id="408172"/>
    <lineage>
        <taxon>unclassified sequences</taxon>
        <taxon>metagenomes</taxon>
        <taxon>ecological metagenomes</taxon>
    </lineage>
</organism>
<sequence>MPKIRELTHAERFYIENNSDKTDAQLASTMPGIGPKSIAKFRNDLPTETKKEKDVIKKAETPEQRVNRLARGPKAGELMARNKNGAVVMTEAASEILDARKVMSGTQQTKEEYRKNNRNRIHTIDPNKPSQ</sequence>
<reference evidence="2" key="1">
    <citation type="submission" date="2018-05" db="EMBL/GenBank/DDBJ databases">
        <authorList>
            <person name="Lanie J.A."/>
            <person name="Ng W.-L."/>
            <person name="Kazmierczak K.M."/>
            <person name="Andrzejewski T.M."/>
            <person name="Davidsen T.M."/>
            <person name="Wayne K.J."/>
            <person name="Tettelin H."/>
            <person name="Glass J.I."/>
            <person name="Rusch D."/>
            <person name="Podicherti R."/>
            <person name="Tsui H.-C.T."/>
            <person name="Winkler M.E."/>
        </authorList>
    </citation>
    <scope>NUCLEOTIDE SEQUENCE</scope>
</reference>
<proteinExistence type="predicted"/>
<dbReference type="EMBL" id="UINC01173667">
    <property type="protein sequence ID" value="SVD79387.1"/>
    <property type="molecule type" value="Genomic_DNA"/>
</dbReference>